<sequence length="110" mass="10339">MPRDDVPAVPAGDSASSSPVAALLAGREGAPAGRAGSPEGGEVLLGGSEVSPADGVLPLAGGVPDAFDGSPDGGRPAAPEDGDSDLSAYGGGRKMEVCVSACSSCGSEGA</sequence>
<evidence type="ECO:0000313" key="2">
    <source>
        <dbReference type="EMBL" id="TMR08237.1"/>
    </source>
</evidence>
<evidence type="ECO:0000313" key="3">
    <source>
        <dbReference type="Proteomes" id="UP000309128"/>
    </source>
</evidence>
<feature type="compositionally biased region" description="Low complexity" evidence="1">
    <location>
        <begin position="14"/>
        <end position="51"/>
    </location>
</feature>
<protein>
    <submittedName>
        <fullName evidence="2">Uncharacterized protein</fullName>
    </submittedName>
</protein>
<keyword evidence="3" id="KW-1185">Reference proteome</keyword>
<feature type="region of interest" description="Disordered" evidence="1">
    <location>
        <begin position="1"/>
        <end position="90"/>
    </location>
</feature>
<name>A0A5S4EX54_9ACTN</name>
<organism evidence="2 3">
    <name type="scientific">Nonomuraea turkmeniaca</name>
    <dbReference type="NCBI Taxonomy" id="103838"/>
    <lineage>
        <taxon>Bacteria</taxon>
        <taxon>Bacillati</taxon>
        <taxon>Actinomycetota</taxon>
        <taxon>Actinomycetes</taxon>
        <taxon>Streptosporangiales</taxon>
        <taxon>Streptosporangiaceae</taxon>
        <taxon>Nonomuraea</taxon>
    </lineage>
</organism>
<gene>
    <name evidence="2" type="ORF">ETD86_48700</name>
</gene>
<accession>A0A5S4EX54</accession>
<proteinExistence type="predicted"/>
<dbReference type="AlphaFoldDB" id="A0A5S4EX54"/>
<reference evidence="2 3" key="1">
    <citation type="submission" date="2019-05" db="EMBL/GenBank/DDBJ databases">
        <title>Draft genome sequence of Nonomuraea turkmeniaca DSM 43926.</title>
        <authorList>
            <person name="Saricaoglu S."/>
            <person name="Isik K."/>
        </authorList>
    </citation>
    <scope>NUCLEOTIDE SEQUENCE [LARGE SCALE GENOMIC DNA]</scope>
    <source>
        <strain evidence="2 3">DSM 43926</strain>
    </source>
</reference>
<dbReference type="EMBL" id="VCKY01000309">
    <property type="protein sequence ID" value="TMR08237.1"/>
    <property type="molecule type" value="Genomic_DNA"/>
</dbReference>
<comment type="caution">
    <text evidence="2">The sequence shown here is derived from an EMBL/GenBank/DDBJ whole genome shotgun (WGS) entry which is preliminary data.</text>
</comment>
<dbReference type="Proteomes" id="UP000309128">
    <property type="component" value="Unassembled WGS sequence"/>
</dbReference>
<evidence type="ECO:0000256" key="1">
    <source>
        <dbReference type="SAM" id="MobiDB-lite"/>
    </source>
</evidence>